<gene>
    <name evidence="1" type="ORF">R3P38DRAFT_2525587</name>
</gene>
<dbReference type="AlphaFoldDB" id="A0AAW0BSD9"/>
<name>A0AAW0BSD9_9AGAR</name>
<accession>A0AAW0BSD9</accession>
<dbReference type="Proteomes" id="UP001362999">
    <property type="component" value="Unassembled WGS sequence"/>
</dbReference>
<evidence type="ECO:0008006" key="3">
    <source>
        <dbReference type="Google" id="ProtNLM"/>
    </source>
</evidence>
<proteinExistence type="predicted"/>
<sequence length="335" mass="38032">MQTRSLAGRYAPRYTRNSAAERFFDLNMGPHDALFSLLSTRELVRLMQTSRRVRALVLDVCFDVSSLLRRFFGSPANVKEFRRMQQQTGTIISGSMGLQFLNRLAYEDSDLDIYVRRATAPLAIIFLQGIGYTWIPREAQDNNLSLQLPISLNDQWKSYLGRGIADVFDFRKGDEKIQLIIAKTAPMDIILSFHSTCVMNVITHSAAISLYPWYTFVMKQALIIETVGAKQEIGRQKYIDRGWEMLKLPSANNNTEIGVRIPRSIGDSYTWTIPLPPLSSARANMMGMDLDMDTEMDTDVETSLSLVPSAWMVDCNKWKAVTTVLSTPNQPSWIH</sequence>
<evidence type="ECO:0000313" key="1">
    <source>
        <dbReference type="EMBL" id="KAK7028458.1"/>
    </source>
</evidence>
<comment type="caution">
    <text evidence="1">The sequence shown here is derived from an EMBL/GenBank/DDBJ whole genome shotgun (WGS) entry which is preliminary data.</text>
</comment>
<protein>
    <recommendedName>
        <fullName evidence="3">F-box domain-containing protein</fullName>
    </recommendedName>
</protein>
<reference evidence="1 2" key="1">
    <citation type="journal article" date="2024" name="J Genomics">
        <title>Draft genome sequencing and assembly of Favolaschia claudopus CIRM-BRFM 2984 isolated from oak limbs.</title>
        <authorList>
            <person name="Navarro D."/>
            <person name="Drula E."/>
            <person name="Chaduli D."/>
            <person name="Cazenave R."/>
            <person name="Ahrendt S."/>
            <person name="Wang J."/>
            <person name="Lipzen A."/>
            <person name="Daum C."/>
            <person name="Barry K."/>
            <person name="Grigoriev I.V."/>
            <person name="Favel A."/>
            <person name="Rosso M.N."/>
            <person name="Martin F."/>
        </authorList>
    </citation>
    <scope>NUCLEOTIDE SEQUENCE [LARGE SCALE GENOMIC DNA]</scope>
    <source>
        <strain evidence="1 2">CIRM-BRFM 2984</strain>
    </source>
</reference>
<keyword evidence="2" id="KW-1185">Reference proteome</keyword>
<evidence type="ECO:0000313" key="2">
    <source>
        <dbReference type="Proteomes" id="UP001362999"/>
    </source>
</evidence>
<organism evidence="1 2">
    <name type="scientific">Favolaschia claudopus</name>
    <dbReference type="NCBI Taxonomy" id="2862362"/>
    <lineage>
        <taxon>Eukaryota</taxon>
        <taxon>Fungi</taxon>
        <taxon>Dikarya</taxon>
        <taxon>Basidiomycota</taxon>
        <taxon>Agaricomycotina</taxon>
        <taxon>Agaricomycetes</taxon>
        <taxon>Agaricomycetidae</taxon>
        <taxon>Agaricales</taxon>
        <taxon>Marasmiineae</taxon>
        <taxon>Mycenaceae</taxon>
        <taxon>Favolaschia</taxon>
    </lineage>
</organism>
<dbReference type="EMBL" id="JAWWNJ010000028">
    <property type="protein sequence ID" value="KAK7028458.1"/>
    <property type="molecule type" value="Genomic_DNA"/>
</dbReference>